<dbReference type="FunFam" id="3.30.800.10:FF:000003">
    <property type="entry name" value="Phosphatidylinositol 4-phosphate 5-kinase"/>
    <property type="match status" value="1"/>
</dbReference>
<evidence type="ECO:0000256" key="3">
    <source>
        <dbReference type="ARBA" id="ARBA00022741"/>
    </source>
</evidence>
<dbReference type="InterPro" id="IPR003409">
    <property type="entry name" value="MORN"/>
</dbReference>
<keyword evidence="9" id="KW-1185">Reference proteome</keyword>
<name>A0A6J1CBY7_MOMCH</name>
<keyword evidence="4 6" id="KW-0418">Kinase</keyword>
<reference evidence="10" key="1">
    <citation type="submission" date="2025-08" db="UniProtKB">
        <authorList>
            <consortium name="RefSeq"/>
        </authorList>
    </citation>
    <scope>IDENTIFICATION</scope>
    <source>
        <strain evidence="10">OHB3-1</strain>
    </source>
</reference>
<organism evidence="9 10">
    <name type="scientific">Momordica charantia</name>
    <name type="common">Bitter gourd</name>
    <name type="synonym">Balsam pear</name>
    <dbReference type="NCBI Taxonomy" id="3673"/>
    <lineage>
        <taxon>Eukaryota</taxon>
        <taxon>Viridiplantae</taxon>
        <taxon>Streptophyta</taxon>
        <taxon>Embryophyta</taxon>
        <taxon>Tracheophyta</taxon>
        <taxon>Spermatophyta</taxon>
        <taxon>Magnoliopsida</taxon>
        <taxon>eudicotyledons</taxon>
        <taxon>Gunneridae</taxon>
        <taxon>Pentapetalae</taxon>
        <taxon>rosids</taxon>
        <taxon>fabids</taxon>
        <taxon>Cucurbitales</taxon>
        <taxon>Cucurbitaceae</taxon>
        <taxon>Momordiceae</taxon>
        <taxon>Momordica</taxon>
    </lineage>
</organism>
<proteinExistence type="predicted"/>
<dbReference type="FunFam" id="2.20.110.10:FF:000015">
    <property type="entry name" value="Phosphatidylinositol 4-phosphate 5-kinase"/>
    <property type="match status" value="1"/>
</dbReference>
<protein>
    <recommendedName>
        <fullName evidence="6">Phosphatidylinositol 4-phosphate 5-kinase</fullName>
        <ecNumber evidence="6">2.7.1.68</ecNumber>
    </recommendedName>
</protein>
<dbReference type="PANTHER" id="PTHR23086">
    <property type="entry name" value="PHOSPHATIDYLINOSITOL-4-PHOSPHATE 5-KINASE"/>
    <property type="match status" value="1"/>
</dbReference>
<evidence type="ECO:0000256" key="1">
    <source>
        <dbReference type="ARBA" id="ARBA00022679"/>
    </source>
</evidence>
<dbReference type="PANTHER" id="PTHR23086:SF113">
    <property type="entry name" value="PHOSPHATIDYLINOSITOL 4-PHOSPHATE 5-KINASE 6"/>
    <property type="match status" value="1"/>
</dbReference>
<keyword evidence="1 6" id="KW-0808">Transferase</keyword>
<dbReference type="PROSITE" id="PS51455">
    <property type="entry name" value="PIPK"/>
    <property type="match status" value="1"/>
</dbReference>
<evidence type="ECO:0000256" key="2">
    <source>
        <dbReference type="ARBA" id="ARBA00022737"/>
    </source>
</evidence>
<dbReference type="KEGG" id="mcha:111010166"/>
<dbReference type="InterPro" id="IPR023610">
    <property type="entry name" value="PInositol-4/5-P-5/4-kinase"/>
</dbReference>
<dbReference type="CDD" id="cd17302">
    <property type="entry name" value="PIPKc_AtPIP5K_like"/>
    <property type="match status" value="1"/>
</dbReference>
<dbReference type="InterPro" id="IPR027484">
    <property type="entry name" value="PInositol-4-P-5-kinase_N"/>
</dbReference>
<dbReference type="EC" id="2.7.1.68" evidence="6"/>
<dbReference type="Pfam" id="PF01504">
    <property type="entry name" value="PIP5K"/>
    <property type="match status" value="1"/>
</dbReference>
<feature type="region of interest" description="Disordered" evidence="7">
    <location>
        <begin position="283"/>
        <end position="369"/>
    </location>
</feature>
<sequence>MYKEYAGFVKAWEATVRKTQSSAKKRANSIFAAMSVAPADDEPGPGELHHAEKAIPNGDFYTGQWMDNMPHGHGKYLWTDGCMYVGEWYKGKTLGKGKFSWPSGATYEGDFKSGYMDGKGTYTGSAGDTYRGCWVMNLKHGQGTQNYANGDYYEGEWRRGFQDGQGRYQWKNENHYIGQWKNGKINGNGTMIWSNGNRYDGCWEDGLPKGNGTFRWADGSCFVGVWSKDPVEQSGTFYPSGSSECEVVLDPQVVYSEYFNECILSTAERILIYPSQKMISWSGLDLDSPQKQTNSKKGYDGNRRLRRTSVDGKVCNSSFESSHDSSSDLSYRNGTEGGGTPPPQGMESRGKRQSNLRFQPAKRQGVTISKGHKNYELMLNLQLGIRHSVGRPAPATSLDLKNSAFDPKEKVWTKFPPEGSKYTPPHQSHDFRWKDYCPVVFRTLRKLFKVDPADYMLSICGNDALRELSSPGKSGSFFYLTHDDRYMIKTMKKAEVKVLLRMLPAYYKHVRAFENTLVTKFYGLHCVRLTGTTQKKVRFVIMGNLFCSEYNIQRRFDLKGSSHGRTTDKPESEIDATTTLKDLDLNYIFRLRKIWFQEFCRQVDRDCDFLEQERIMDYSLLVGLHFQETSFREVGTPDSNHSGSIDPENEADGQSGADKEELAGDSTRWASIRLGINMPARAERTVRRGEPEAQLVGEPTGELYDVIIFFGIIDILQDYDISKKLEHAYKSFQYDPSSISAVDPKQYSKRFRDFVFRIFLEDT</sequence>
<dbReference type="SMART" id="SM00330">
    <property type="entry name" value="PIPKc"/>
    <property type="match status" value="1"/>
</dbReference>
<dbReference type="SUPFAM" id="SSF56104">
    <property type="entry name" value="SAICAR synthase-like"/>
    <property type="match status" value="1"/>
</dbReference>
<gene>
    <name evidence="10" type="primary">LOC111010166</name>
</gene>
<evidence type="ECO:0000256" key="6">
    <source>
        <dbReference type="PIRNR" id="PIRNR037274"/>
    </source>
</evidence>
<keyword evidence="3 6" id="KW-0547">Nucleotide-binding</keyword>
<keyword evidence="2" id="KW-0677">Repeat</keyword>
<evidence type="ECO:0000256" key="5">
    <source>
        <dbReference type="ARBA" id="ARBA00022840"/>
    </source>
</evidence>
<dbReference type="InterPro" id="IPR017163">
    <property type="entry name" value="PIno-4-P-5_kinase_pln"/>
</dbReference>
<evidence type="ECO:0000259" key="8">
    <source>
        <dbReference type="PROSITE" id="PS51455"/>
    </source>
</evidence>
<comment type="catalytic activity">
    <reaction evidence="6">
        <text>a 1,2-diacyl-sn-glycero-3-phospho-(1D-myo-inositol 4-phosphate) + ATP = a 1,2-diacyl-sn-glycero-3-phospho-(1D-myo-inositol-4,5-bisphosphate) + ADP + H(+)</text>
        <dbReference type="Rhea" id="RHEA:14425"/>
        <dbReference type="ChEBI" id="CHEBI:15378"/>
        <dbReference type="ChEBI" id="CHEBI:30616"/>
        <dbReference type="ChEBI" id="CHEBI:58178"/>
        <dbReference type="ChEBI" id="CHEBI:58456"/>
        <dbReference type="ChEBI" id="CHEBI:456216"/>
        <dbReference type="EC" id="2.7.1.68"/>
    </reaction>
</comment>
<dbReference type="SMART" id="SM00698">
    <property type="entry name" value="MORN"/>
    <property type="match status" value="7"/>
</dbReference>
<dbReference type="Pfam" id="PF02493">
    <property type="entry name" value="MORN"/>
    <property type="match status" value="7"/>
</dbReference>
<evidence type="ECO:0000313" key="10">
    <source>
        <dbReference type="RefSeq" id="XP_022139196.1"/>
    </source>
</evidence>
<feature type="domain" description="PIPK" evidence="8">
    <location>
        <begin position="367"/>
        <end position="759"/>
    </location>
</feature>
<accession>A0A6J1CBY7</accession>
<dbReference type="OrthoDB" id="70770at2759"/>
<dbReference type="GO" id="GO:0005886">
    <property type="term" value="C:plasma membrane"/>
    <property type="evidence" value="ECO:0007669"/>
    <property type="project" value="TreeGrafter"/>
</dbReference>
<dbReference type="AlphaFoldDB" id="A0A6J1CBY7"/>
<dbReference type="RefSeq" id="XP_022139196.1">
    <property type="nucleotide sequence ID" value="XM_022283504.1"/>
</dbReference>
<dbReference type="InterPro" id="IPR002498">
    <property type="entry name" value="PInositol-4-P-4/5-kinase_core"/>
</dbReference>
<dbReference type="PIRSF" id="PIRSF037274">
    <property type="entry name" value="PIP5K_plant_prd"/>
    <property type="match status" value="1"/>
</dbReference>
<dbReference type="GO" id="GO:0046854">
    <property type="term" value="P:phosphatidylinositol phosphate biosynthetic process"/>
    <property type="evidence" value="ECO:0007669"/>
    <property type="project" value="TreeGrafter"/>
</dbReference>
<feature type="region of interest" description="Disordered" evidence="7">
    <location>
        <begin position="633"/>
        <end position="663"/>
    </location>
</feature>
<evidence type="ECO:0000313" key="9">
    <source>
        <dbReference type="Proteomes" id="UP000504603"/>
    </source>
</evidence>
<evidence type="ECO:0000256" key="7">
    <source>
        <dbReference type="SAM" id="MobiDB-lite"/>
    </source>
</evidence>
<dbReference type="GeneID" id="111010166"/>
<dbReference type="GO" id="GO:0005524">
    <property type="term" value="F:ATP binding"/>
    <property type="evidence" value="ECO:0007669"/>
    <property type="project" value="UniProtKB-UniRule"/>
</dbReference>
<dbReference type="GO" id="GO:0016308">
    <property type="term" value="F:1-phosphatidylinositol-4-phosphate 5-kinase activity"/>
    <property type="evidence" value="ECO:0007669"/>
    <property type="project" value="UniProtKB-UniRule"/>
</dbReference>
<dbReference type="InterPro" id="IPR027483">
    <property type="entry name" value="PInositol-4-P-4/5-kinase_C_sf"/>
</dbReference>
<dbReference type="Gene3D" id="3.30.800.10">
    <property type="entry name" value="Phosphatidylinositol Phosphate Kinase II Beta"/>
    <property type="match status" value="1"/>
</dbReference>
<dbReference type="SUPFAM" id="SSF82185">
    <property type="entry name" value="Histone H3 K4-specific methyltransferase SET7/9 N-terminal domain"/>
    <property type="match status" value="2"/>
</dbReference>
<evidence type="ECO:0000256" key="4">
    <source>
        <dbReference type="ARBA" id="ARBA00022777"/>
    </source>
</evidence>
<dbReference type="Proteomes" id="UP000504603">
    <property type="component" value="Unplaced"/>
</dbReference>
<dbReference type="Gene3D" id="3.30.810.10">
    <property type="entry name" value="2-Layer Sandwich"/>
    <property type="match status" value="1"/>
</dbReference>
<keyword evidence="5 6" id="KW-0067">ATP-binding</keyword>
<dbReference type="Gene3D" id="2.20.110.10">
    <property type="entry name" value="Histone H3 K4-specific methyltransferase SET7/9 N-terminal domain"/>
    <property type="match status" value="4"/>
</dbReference>